<dbReference type="OrthoDB" id="9803573at2"/>
<feature type="domain" description="2-isopropylmalate synthase/homocitrate synthase post-catalytic" evidence="3">
    <location>
        <begin position="192"/>
        <end position="269"/>
    </location>
</feature>
<evidence type="ECO:0000256" key="2">
    <source>
        <dbReference type="ARBA" id="ARBA00022679"/>
    </source>
</evidence>
<protein>
    <recommendedName>
        <fullName evidence="3">2-isopropylmalate synthase/homocitrate synthase post-catalytic domain-containing protein</fullName>
    </recommendedName>
</protein>
<gene>
    <name evidence="4" type="ORF">SAMN05192586_11623</name>
</gene>
<proteinExistence type="inferred from homology"/>
<dbReference type="RefSeq" id="WP_092154617.1">
    <property type="nucleotide sequence ID" value="NZ_FNBX01000016.1"/>
</dbReference>
<sequence>MPHLVDITLSLFLASPPPALAYGAGRKGVSDAFALWAGEWLDLLHSMGFLVEVPPSLRHAAPAGPRARKPGAPPHGHYARLGGCCDALRDFPAFWARYAPLKDRIEFCPNDTAGCATALAVLWLSHGGARVAGALGGSAAHGPAAGPALEEAALCLAAQGQDAGLRRLDLLPRAATLLREAGLALSRHKAVLGADIFAVESGIHVDGIAKAPHLYEPFSPESVGLTRQVVMGRHSGLGAVRLKARQMGLPLPEAALRPVLGAVHALALRQQSSLCDAQFAALCRPHLPPAIAQPRRLTAPGAPAEVDRA</sequence>
<organism evidence="4 5">
    <name type="scientific">Desulfovibrio legallii</name>
    <dbReference type="NCBI Taxonomy" id="571438"/>
    <lineage>
        <taxon>Bacteria</taxon>
        <taxon>Pseudomonadati</taxon>
        <taxon>Thermodesulfobacteriota</taxon>
        <taxon>Desulfovibrionia</taxon>
        <taxon>Desulfovibrionales</taxon>
        <taxon>Desulfovibrionaceae</taxon>
        <taxon>Desulfovibrio</taxon>
    </lineage>
</organism>
<dbReference type="GO" id="GO:0016740">
    <property type="term" value="F:transferase activity"/>
    <property type="evidence" value="ECO:0007669"/>
    <property type="project" value="UniProtKB-KW"/>
</dbReference>
<reference evidence="5" key="1">
    <citation type="submission" date="2016-10" db="EMBL/GenBank/DDBJ databases">
        <authorList>
            <person name="Varghese N."/>
            <person name="Submissions S."/>
        </authorList>
    </citation>
    <scope>NUCLEOTIDE SEQUENCE [LARGE SCALE GENOMIC DNA]</scope>
    <source>
        <strain evidence="5">KHC7</strain>
    </source>
</reference>
<evidence type="ECO:0000259" key="3">
    <source>
        <dbReference type="Pfam" id="PF22617"/>
    </source>
</evidence>
<keyword evidence="5" id="KW-1185">Reference proteome</keyword>
<dbReference type="Proteomes" id="UP000199355">
    <property type="component" value="Unassembled WGS sequence"/>
</dbReference>
<evidence type="ECO:0000313" key="5">
    <source>
        <dbReference type="Proteomes" id="UP000199355"/>
    </source>
</evidence>
<dbReference type="InterPro" id="IPR054691">
    <property type="entry name" value="LeuA/HCS_post-cat"/>
</dbReference>
<dbReference type="PANTHER" id="PTHR42880:SF1">
    <property type="entry name" value="ISOPROPYLMALATE_HOMOCITRATE_CITRAMALATE SYNTHASE FAMILY PROTEIN"/>
    <property type="match status" value="1"/>
</dbReference>
<dbReference type="PANTHER" id="PTHR42880">
    <property type="entry name" value="HOMOCITRATE SYNTHASE"/>
    <property type="match status" value="1"/>
</dbReference>
<name>A0A1G7PIC9_9BACT</name>
<dbReference type="Pfam" id="PF22617">
    <property type="entry name" value="HCS_D2"/>
    <property type="match status" value="1"/>
</dbReference>
<keyword evidence="2" id="KW-0808">Transferase</keyword>
<comment type="similarity">
    <text evidence="1">Belongs to the alpha-IPM synthase/homocitrate synthase family.</text>
</comment>
<evidence type="ECO:0000256" key="1">
    <source>
        <dbReference type="ARBA" id="ARBA00006154"/>
    </source>
</evidence>
<evidence type="ECO:0000313" key="4">
    <source>
        <dbReference type="EMBL" id="SDF85978.1"/>
    </source>
</evidence>
<dbReference type="EMBL" id="FNBX01000016">
    <property type="protein sequence ID" value="SDF85978.1"/>
    <property type="molecule type" value="Genomic_DNA"/>
</dbReference>
<dbReference type="Gene3D" id="1.10.238.260">
    <property type="match status" value="1"/>
</dbReference>
<dbReference type="STRING" id="571438.SAMN05192586_11623"/>
<dbReference type="AlphaFoldDB" id="A0A1G7PIC9"/>
<accession>A0A1G7PIC9</accession>